<dbReference type="Pfam" id="PF00005">
    <property type="entry name" value="ABC_tran"/>
    <property type="match status" value="1"/>
</dbReference>
<keyword evidence="8" id="KW-0997">Cell inner membrane</keyword>
<dbReference type="GO" id="GO:0005886">
    <property type="term" value="C:plasma membrane"/>
    <property type="evidence" value="ECO:0007669"/>
    <property type="project" value="UniProtKB-SubCell"/>
</dbReference>
<dbReference type="PANTHER" id="PTHR43869:SF1">
    <property type="entry name" value="GLYCINE BETAINE_PROLINE BETAINE TRANSPORT SYSTEM ATP-BINDING PROTEIN PROV"/>
    <property type="match status" value="1"/>
</dbReference>
<keyword evidence="8" id="KW-0472">Membrane</keyword>
<dbReference type="GO" id="GO:0015418">
    <property type="term" value="F:ABC-type quaternary ammonium compound transporting activity"/>
    <property type="evidence" value="ECO:0007669"/>
    <property type="project" value="UniProtKB-EC"/>
</dbReference>
<evidence type="ECO:0000256" key="1">
    <source>
        <dbReference type="ARBA" id="ARBA00005417"/>
    </source>
</evidence>
<dbReference type="InterPro" id="IPR017871">
    <property type="entry name" value="ABC_transporter-like_CS"/>
</dbReference>
<dbReference type="InterPro" id="IPR027417">
    <property type="entry name" value="P-loop_NTPase"/>
</dbReference>
<gene>
    <name evidence="11" type="ORF">FYJ71_06670</name>
</gene>
<dbReference type="SUPFAM" id="SSF52540">
    <property type="entry name" value="P-loop containing nucleoside triphosphate hydrolases"/>
    <property type="match status" value="1"/>
</dbReference>
<sequence length="389" mass="43291">MGKILEVRDLYKLYGGEKKQAVKLGKEGKDKAEIFKETGVTTALWNINLDINEGEIFVIIGLSGCGKSTLIRCFNLLNRPTYGSITFKGKNINKMSKKEEYEYKRNHIAMVFQNFGLLSHRNVIGNVEYGLEIKGENKEERRKKALEMIHLVGLDGLENTPINNLSGGMKQRVGIARALANSPDILLMDEPFSALDPLVRKDLQFQLLRIKKKVNNTIIFITHDINEAFKIGDRVAIMKDGKIIQIATPEEMTTSPANEYVQNFIENADRKKVISVKNIMISPSSLIKVKDSPSFAISVMRNNSISSAYVVSEDMEYLGVITIEEAIKAKNQNLKIADIVNGNVDKISPDTRISDIIELSANAKYPIGVVDDDNTLVGIVTKADVLSAV</sequence>
<evidence type="ECO:0000259" key="9">
    <source>
        <dbReference type="PROSITE" id="PS50893"/>
    </source>
</evidence>
<keyword evidence="2 8" id="KW-0813">Transport</keyword>
<reference evidence="11 12" key="1">
    <citation type="submission" date="2019-08" db="EMBL/GenBank/DDBJ databases">
        <title>In-depth cultivation of the pig gut microbiome towards novel bacterial diversity and tailored functional studies.</title>
        <authorList>
            <person name="Wylensek D."/>
            <person name="Hitch T.C.A."/>
            <person name="Clavel T."/>
        </authorList>
    </citation>
    <scope>NUCLEOTIDE SEQUENCE [LARGE SCALE GENOMIC DNA]</scope>
    <source>
        <strain evidence="11 12">WCA-SAB-591-4A-A</strain>
    </source>
</reference>
<keyword evidence="8" id="KW-1003">Cell membrane</keyword>
<dbReference type="SMART" id="SM00382">
    <property type="entry name" value="AAA"/>
    <property type="match status" value="1"/>
</dbReference>
<dbReference type="FunFam" id="3.40.50.300:FF:000425">
    <property type="entry name" value="Probable ABC transporter, ATP-binding subunit"/>
    <property type="match status" value="1"/>
</dbReference>
<name>A0A6N7XD76_9FIRM</name>
<comment type="caution">
    <text evidence="11">The sequence shown here is derived from an EMBL/GenBank/DDBJ whole genome shotgun (WGS) entry which is preliminary data.</text>
</comment>
<evidence type="ECO:0000256" key="3">
    <source>
        <dbReference type="ARBA" id="ARBA00022741"/>
    </source>
</evidence>
<keyword evidence="6 7" id="KW-0129">CBS domain</keyword>
<evidence type="ECO:0000256" key="7">
    <source>
        <dbReference type="PROSITE-ProRule" id="PRU00703"/>
    </source>
</evidence>
<keyword evidence="5" id="KW-0029">Amino-acid transport</keyword>
<dbReference type="InterPro" id="IPR000644">
    <property type="entry name" value="CBS_dom"/>
</dbReference>
<dbReference type="PROSITE" id="PS50893">
    <property type="entry name" value="ABC_TRANSPORTER_2"/>
    <property type="match status" value="1"/>
</dbReference>
<dbReference type="PROSITE" id="PS00211">
    <property type="entry name" value="ABC_TRANSPORTER_1"/>
    <property type="match status" value="1"/>
</dbReference>
<keyword evidence="3 8" id="KW-0547">Nucleotide-binding</keyword>
<dbReference type="GO" id="GO:0016887">
    <property type="term" value="F:ATP hydrolysis activity"/>
    <property type="evidence" value="ECO:0007669"/>
    <property type="project" value="UniProtKB-UniRule"/>
</dbReference>
<dbReference type="Pfam" id="PF00571">
    <property type="entry name" value="CBS"/>
    <property type="match status" value="2"/>
</dbReference>
<dbReference type="InterPro" id="IPR005892">
    <property type="entry name" value="Gly-betaine_transp_ATP-bd"/>
</dbReference>
<dbReference type="Proteomes" id="UP000440713">
    <property type="component" value="Unassembled WGS sequence"/>
</dbReference>
<dbReference type="RefSeq" id="WP_154538027.1">
    <property type="nucleotide sequence ID" value="NZ_VUNE01000003.1"/>
</dbReference>
<evidence type="ECO:0000256" key="2">
    <source>
        <dbReference type="ARBA" id="ARBA00022448"/>
    </source>
</evidence>
<comment type="similarity">
    <text evidence="1 8">Belongs to the ABC transporter superfamily.</text>
</comment>
<dbReference type="GO" id="GO:0006865">
    <property type="term" value="P:amino acid transport"/>
    <property type="evidence" value="ECO:0007669"/>
    <property type="project" value="UniProtKB-UniRule"/>
</dbReference>
<dbReference type="SUPFAM" id="SSF54631">
    <property type="entry name" value="CBS-domain pair"/>
    <property type="match status" value="1"/>
</dbReference>
<protein>
    <recommendedName>
        <fullName evidence="8">Quaternary amine transport ATP-binding protein</fullName>
        <ecNumber evidence="8">7.6.2.9</ecNumber>
    </recommendedName>
</protein>
<comment type="subunit">
    <text evidence="8">The complex is probably composed of two ATP-binding proteins, two transmembrane proteins and a solute-binding protein.</text>
</comment>
<evidence type="ECO:0000256" key="5">
    <source>
        <dbReference type="ARBA" id="ARBA00022970"/>
    </source>
</evidence>
<dbReference type="NCBIfam" id="TIGR01186">
    <property type="entry name" value="proV"/>
    <property type="match status" value="1"/>
</dbReference>
<evidence type="ECO:0000313" key="11">
    <source>
        <dbReference type="EMBL" id="MST62646.1"/>
    </source>
</evidence>
<organism evidence="11 12">
    <name type="scientific">Peptostreptococcus porci</name>
    <dbReference type="NCBI Taxonomy" id="2652282"/>
    <lineage>
        <taxon>Bacteria</taxon>
        <taxon>Bacillati</taxon>
        <taxon>Bacillota</taxon>
        <taxon>Clostridia</taxon>
        <taxon>Peptostreptococcales</taxon>
        <taxon>Peptostreptococcaceae</taxon>
        <taxon>Peptostreptococcus</taxon>
    </lineage>
</organism>
<accession>A0A6N7XD76</accession>
<feature type="domain" description="CBS" evidence="10">
    <location>
        <begin position="280"/>
        <end position="336"/>
    </location>
</feature>
<evidence type="ECO:0000313" key="12">
    <source>
        <dbReference type="Proteomes" id="UP000440713"/>
    </source>
</evidence>
<dbReference type="InterPro" id="IPR003439">
    <property type="entry name" value="ABC_transporter-like_ATP-bd"/>
</dbReference>
<dbReference type="AlphaFoldDB" id="A0A6N7XD76"/>
<evidence type="ECO:0000256" key="4">
    <source>
        <dbReference type="ARBA" id="ARBA00022840"/>
    </source>
</evidence>
<dbReference type="GO" id="GO:0005524">
    <property type="term" value="F:ATP binding"/>
    <property type="evidence" value="ECO:0007669"/>
    <property type="project" value="UniProtKB-UniRule"/>
</dbReference>
<dbReference type="Gene3D" id="3.40.50.300">
    <property type="entry name" value="P-loop containing nucleotide triphosphate hydrolases"/>
    <property type="match status" value="1"/>
</dbReference>
<dbReference type="GO" id="GO:0031460">
    <property type="term" value="P:glycine betaine transport"/>
    <property type="evidence" value="ECO:0007669"/>
    <property type="project" value="InterPro"/>
</dbReference>
<dbReference type="InterPro" id="IPR051921">
    <property type="entry name" value="ABC_osmolyte_uptake_ATP-bind"/>
</dbReference>
<dbReference type="Gene3D" id="3.10.580.10">
    <property type="entry name" value="CBS-domain"/>
    <property type="match status" value="1"/>
</dbReference>
<dbReference type="PANTHER" id="PTHR43869">
    <property type="entry name" value="GLYCINE BETAINE/PROLINE BETAINE TRANSPORT SYSTEM ATP-BINDING PROTEIN PROV"/>
    <property type="match status" value="1"/>
</dbReference>
<dbReference type="InterPro" id="IPR046342">
    <property type="entry name" value="CBS_dom_sf"/>
</dbReference>
<evidence type="ECO:0000256" key="6">
    <source>
        <dbReference type="ARBA" id="ARBA00023122"/>
    </source>
</evidence>
<feature type="domain" description="CBS" evidence="10">
    <location>
        <begin position="339"/>
        <end position="389"/>
    </location>
</feature>
<dbReference type="InterPro" id="IPR003593">
    <property type="entry name" value="AAA+_ATPase"/>
</dbReference>
<comment type="catalytic activity">
    <reaction evidence="8">
        <text>a quaternary ammonium(out) + ATP + H2O = a quaternary ammonium(in) + ADP + phosphate + H(+)</text>
        <dbReference type="Rhea" id="RHEA:11036"/>
        <dbReference type="ChEBI" id="CHEBI:15377"/>
        <dbReference type="ChEBI" id="CHEBI:15378"/>
        <dbReference type="ChEBI" id="CHEBI:30616"/>
        <dbReference type="ChEBI" id="CHEBI:35267"/>
        <dbReference type="ChEBI" id="CHEBI:43474"/>
        <dbReference type="ChEBI" id="CHEBI:456216"/>
    </reaction>
</comment>
<keyword evidence="12" id="KW-1185">Reference proteome</keyword>
<dbReference type="EMBL" id="VUNE01000003">
    <property type="protein sequence ID" value="MST62646.1"/>
    <property type="molecule type" value="Genomic_DNA"/>
</dbReference>
<evidence type="ECO:0000259" key="10">
    <source>
        <dbReference type="PROSITE" id="PS51371"/>
    </source>
</evidence>
<feature type="domain" description="ABC transporter" evidence="9">
    <location>
        <begin position="5"/>
        <end position="265"/>
    </location>
</feature>
<keyword evidence="4 8" id="KW-0067">ATP-binding</keyword>
<comment type="subcellular location">
    <subcellularLocation>
        <location evidence="8">Cell inner membrane</location>
        <topology evidence="8">Peripheral membrane protein</topology>
    </subcellularLocation>
</comment>
<dbReference type="PROSITE" id="PS51371">
    <property type="entry name" value="CBS"/>
    <property type="match status" value="2"/>
</dbReference>
<evidence type="ECO:0000256" key="8">
    <source>
        <dbReference type="RuleBase" id="RU369116"/>
    </source>
</evidence>
<proteinExistence type="inferred from homology"/>
<dbReference type="EC" id="7.6.2.9" evidence="8"/>